<dbReference type="OrthoDB" id="9810120at2"/>
<comment type="subunit">
    <text evidence="10">NDH-1 is composed of 14 different subunits. Subunits NuoA, H, J, K, L, M, N constitute the membrane sector of the complex.</text>
</comment>
<keyword evidence="4 10" id="KW-0813">Transport</keyword>
<dbReference type="NCBIfam" id="NF004320">
    <property type="entry name" value="PRK05715.1-2"/>
    <property type="match status" value="1"/>
</dbReference>
<comment type="similarity">
    <text evidence="3 10">Belongs to the complex I subunit 4L family.</text>
</comment>
<evidence type="ECO:0000256" key="4">
    <source>
        <dbReference type="ARBA" id="ARBA00022448"/>
    </source>
</evidence>
<evidence type="ECO:0000256" key="2">
    <source>
        <dbReference type="ARBA" id="ARBA00004141"/>
    </source>
</evidence>
<dbReference type="PANTHER" id="PTHR11434:SF16">
    <property type="entry name" value="NADH-UBIQUINONE OXIDOREDUCTASE CHAIN 4L"/>
    <property type="match status" value="1"/>
</dbReference>
<dbReference type="NCBIfam" id="NF004323">
    <property type="entry name" value="PRK05715.1-5"/>
    <property type="match status" value="1"/>
</dbReference>
<dbReference type="EMBL" id="STFF01000001">
    <property type="protein sequence ID" value="THU41153.1"/>
    <property type="molecule type" value="Genomic_DNA"/>
</dbReference>
<dbReference type="RefSeq" id="WP_136575643.1">
    <property type="nucleotide sequence ID" value="NZ_STFF01000001.1"/>
</dbReference>
<keyword evidence="7 10" id="KW-1278">Translocase</keyword>
<dbReference type="GO" id="GO:0005886">
    <property type="term" value="C:plasma membrane"/>
    <property type="evidence" value="ECO:0007669"/>
    <property type="project" value="UniProtKB-SubCell"/>
</dbReference>
<evidence type="ECO:0000256" key="7">
    <source>
        <dbReference type="ARBA" id="ARBA00022967"/>
    </source>
</evidence>
<dbReference type="PANTHER" id="PTHR11434">
    <property type="entry name" value="NADH-UBIQUINONE OXIDOREDUCTASE SUBUNIT ND4L"/>
    <property type="match status" value="1"/>
</dbReference>
<dbReference type="InterPro" id="IPR039428">
    <property type="entry name" value="NUOK/Mnh_C1-like"/>
</dbReference>
<keyword evidence="6 10" id="KW-0874">Quinone</keyword>
<evidence type="ECO:0000256" key="6">
    <source>
        <dbReference type="ARBA" id="ARBA00022719"/>
    </source>
</evidence>
<feature type="transmembrane region" description="Helical" evidence="10">
    <location>
        <begin position="6"/>
        <end position="25"/>
    </location>
</feature>
<evidence type="ECO:0000256" key="1">
    <source>
        <dbReference type="ARBA" id="ARBA00002378"/>
    </source>
</evidence>
<dbReference type="Pfam" id="PF00420">
    <property type="entry name" value="Oxidored_q2"/>
    <property type="match status" value="1"/>
</dbReference>
<comment type="function">
    <text evidence="1">NDH-1 shuttles electrons from NADH, via FMN and iron-sulfur (Fe-S) centers, to quinones in the respiratory chain. The immediate electron acceptor for the enzyme in this species is believed to be ubiquinone. Couples the redox reaction to proton translocation (for every two electrons transferred, four hydrogen ions are translocated across the cytoplasmic membrane), and thus conserves the redox energy in a proton gradient.</text>
</comment>
<comment type="subcellular location">
    <subcellularLocation>
        <location evidence="10">Cell membrane</location>
        <topology evidence="10">Multi-pass membrane protein</topology>
    </subcellularLocation>
    <subcellularLocation>
        <location evidence="2">Membrane</location>
        <topology evidence="2">Multi-pass membrane protein</topology>
    </subcellularLocation>
</comment>
<dbReference type="GO" id="GO:0050136">
    <property type="term" value="F:NADH dehydrogenase (quinone) (non-electrogenic) activity"/>
    <property type="evidence" value="ECO:0007669"/>
    <property type="project" value="UniProtKB-UniRule"/>
</dbReference>
<evidence type="ECO:0000313" key="12">
    <source>
        <dbReference type="Proteomes" id="UP000306918"/>
    </source>
</evidence>
<evidence type="ECO:0000256" key="3">
    <source>
        <dbReference type="ARBA" id="ARBA00010519"/>
    </source>
</evidence>
<evidence type="ECO:0000256" key="8">
    <source>
        <dbReference type="ARBA" id="ARBA00022989"/>
    </source>
</evidence>
<dbReference type="Gene3D" id="1.10.287.3510">
    <property type="match status" value="1"/>
</dbReference>
<evidence type="ECO:0000313" key="11">
    <source>
        <dbReference type="EMBL" id="THU41153.1"/>
    </source>
</evidence>
<dbReference type="EC" id="7.1.1.-" evidence="10"/>
<keyword evidence="12" id="KW-1185">Reference proteome</keyword>
<comment type="function">
    <text evidence="10">NDH-1 shuttles electrons from NADH, via FMN and iron-sulfur (Fe-S) centers, to quinones in the respiratory chain. The immediate electron acceptor for the enzyme in this species is believed to be a menaquinone. Couples the redox reaction to proton translocation (for every two electrons transferred, four hydrogen ions are translocated across the cytoplasmic membrane), and thus conserves the redox energy in a proton gradient.</text>
</comment>
<keyword evidence="5 10" id="KW-0812">Transmembrane</keyword>
<dbReference type="GO" id="GO:0048038">
    <property type="term" value="F:quinone binding"/>
    <property type="evidence" value="ECO:0007669"/>
    <property type="project" value="UniProtKB-KW"/>
</dbReference>
<reference evidence="11 12" key="1">
    <citation type="submission" date="2019-04" db="EMBL/GenBank/DDBJ databases">
        <title>Niastella caeni sp. nov., isolated from activated sludge.</title>
        <authorList>
            <person name="Sheng M."/>
        </authorList>
    </citation>
    <scope>NUCLEOTIDE SEQUENCE [LARGE SCALE GENOMIC DNA]</scope>
    <source>
        <strain evidence="11 12">HX-2-15</strain>
    </source>
</reference>
<keyword evidence="10" id="KW-1003">Cell membrane</keyword>
<comment type="caution">
    <text evidence="11">The sequence shown here is derived from an EMBL/GenBank/DDBJ whole genome shotgun (WGS) entry which is preliminary data.</text>
</comment>
<accession>A0A4S8HZB1</accession>
<evidence type="ECO:0000256" key="9">
    <source>
        <dbReference type="ARBA" id="ARBA00023136"/>
    </source>
</evidence>
<keyword evidence="8 10" id="KW-1133">Transmembrane helix</keyword>
<dbReference type="Proteomes" id="UP000306918">
    <property type="component" value="Unassembled WGS sequence"/>
</dbReference>
<protein>
    <recommendedName>
        <fullName evidence="10">NADH-quinone oxidoreductase subunit K</fullName>
        <ecNumber evidence="10">7.1.1.-</ecNumber>
    </recommendedName>
    <alternativeName>
        <fullName evidence="10">NADH dehydrogenase I subunit K</fullName>
    </alternativeName>
    <alternativeName>
        <fullName evidence="10">NDH-1 subunit K</fullName>
    </alternativeName>
</protein>
<comment type="caution">
    <text evidence="10">Lacks conserved residue(s) required for the propagation of feature annotation.</text>
</comment>
<keyword evidence="9 10" id="KW-0472">Membrane</keyword>
<dbReference type="AlphaFoldDB" id="A0A4S8HZB1"/>
<organism evidence="11 12">
    <name type="scientific">Niastella caeni</name>
    <dbReference type="NCBI Taxonomy" id="2569763"/>
    <lineage>
        <taxon>Bacteria</taxon>
        <taxon>Pseudomonadati</taxon>
        <taxon>Bacteroidota</taxon>
        <taxon>Chitinophagia</taxon>
        <taxon>Chitinophagales</taxon>
        <taxon>Chitinophagaceae</taxon>
        <taxon>Niastella</taxon>
    </lineage>
</organism>
<keyword evidence="11" id="KW-0560">Oxidoreductase</keyword>
<sequence>MSSIPLTHILFVSTALFFIGMYGLFTRRNLITMLMSIELILNSVNINFVAFNKYLYPDKLNGVFFSLFIITVAAAEAAVAIAIIINLYRNHRSIDVEETQEMKY</sequence>
<dbReference type="NCBIfam" id="NF004321">
    <property type="entry name" value="PRK05715.1-3"/>
    <property type="match status" value="1"/>
</dbReference>
<evidence type="ECO:0000256" key="10">
    <source>
        <dbReference type="HAMAP-Rule" id="MF_01456"/>
    </source>
</evidence>
<feature type="transmembrane region" description="Helical" evidence="10">
    <location>
        <begin position="63"/>
        <end position="88"/>
    </location>
</feature>
<gene>
    <name evidence="10 11" type="primary">nuoK</name>
    <name evidence="11" type="ORF">FAM09_03295</name>
</gene>
<name>A0A4S8HZB1_9BACT</name>
<evidence type="ECO:0000256" key="5">
    <source>
        <dbReference type="ARBA" id="ARBA00022692"/>
    </source>
</evidence>
<dbReference type="GO" id="GO:0042773">
    <property type="term" value="P:ATP synthesis coupled electron transport"/>
    <property type="evidence" value="ECO:0007669"/>
    <property type="project" value="InterPro"/>
</dbReference>
<dbReference type="HAMAP" id="MF_01456">
    <property type="entry name" value="NDH1_NuoK"/>
    <property type="match status" value="1"/>
</dbReference>
<keyword evidence="10" id="KW-0520">NAD</keyword>
<dbReference type="GO" id="GO:0030964">
    <property type="term" value="C:NADH dehydrogenase complex"/>
    <property type="evidence" value="ECO:0007669"/>
    <property type="project" value="TreeGrafter"/>
</dbReference>
<proteinExistence type="inferred from homology"/>
<dbReference type="FunFam" id="1.10.287.3510:FF:000001">
    <property type="entry name" value="NADH-quinone oxidoreductase subunit K"/>
    <property type="match status" value="1"/>
</dbReference>
<comment type="catalytic activity">
    <reaction evidence="10">
        <text>a quinone + NADH + 5 H(+)(in) = a quinol + NAD(+) + 4 H(+)(out)</text>
        <dbReference type="Rhea" id="RHEA:57888"/>
        <dbReference type="ChEBI" id="CHEBI:15378"/>
        <dbReference type="ChEBI" id="CHEBI:24646"/>
        <dbReference type="ChEBI" id="CHEBI:57540"/>
        <dbReference type="ChEBI" id="CHEBI:57945"/>
        <dbReference type="ChEBI" id="CHEBI:132124"/>
    </reaction>
</comment>
<dbReference type="InterPro" id="IPR001133">
    <property type="entry name" value="NADH_UbQ_OxRdtase_chain4L/K"/>
</dbReference>